<accession>A0ACB9NR47</accession>
<protein>
    <submittedName>
        <fullName evidence="1">Uncharacterized protein</fullName>
    </submittedName>
</protein>
<gene>
    <name evidence="1" type="ORF">L6164_016291</name>
</gene>
<keyword evidence="2" id="KW-1185">Reference proteome</keyword>
<dbReference type="Proteomes" id="UP000828941">
    <property type="component" value="Chromosome 6"/>
</dbReference>
<sequence>MASLTQNSLVLVGGARQSSNKCFNTRDKRNFVGNSDNSKLRFRALALGSQRQPIREIRRHWKEENWKLWCMNPGAGELVPTVKIVHEFYKAFNDNDIEKLGQLLSPHCLYQDWIFYHPYEGKENVIGLYKLAKDALGQKIRISIDQVSDGEHHLVTTTFWHLEWEGKRLPYTNGCRFFTFEEHEGRLLISTIKGVDELPIKPGEGMLQLIKIVATALDRYPALAQVLLKSYYGSNGKHEGVDTHSDLSGKN</sequence>
<evidence type="ECO:0000313" key="1">
    <source>
        <dbReference type="EMBL" id="KAI4337929.1"/>
    </source>
</evidence>
<comment type="caution">
    <text evidence="1">The sequence shown here is derived from an EMBL/GenBank/DDBJ whole genome shotgun (WGS) entry which is preliminary data.</text>
</comment>
<proteinExistence type="predicted"/>
<name>A0ACB9NR47_BAUVA</name>
<organism evidence="1 2">
    <name type="scientific">Bauhinia variegata</name>
    <name type="common">Purple orchid tree</name>
    <name type="synonym">Phanera variegata</name>
    <dbReference type="NCBI Taxonomy" id="167791"/>
    <lineage>
        <taxon>Eukaryota</taxon>
        <taxon>Viridiplantae</taxon>
        <taxon>Streptophyta</taxon>
        <taxon>Embryophyta</taxon>
        <taxon>Tracheophyta</taxon>
        <taxon>Spermatophyta</taxon>
        <taxon>Magnoliopsida</taxon>
        <taxon>eudicotyledons</taxon>
        <taxon>Gunneridae</taxon>
        <taxon>Pentapetalae</taxon>
        <taxon>rosids</taxon>
        <taxon>fabids</taxon>
        <taxon>Fabales</taxon>
        <taxon>Fabaceae</taxon>
        <taxon>Cercidoideae</taxon>
        <taxon>Cercideae</taxon>
        <taxon>Bauhiniinae</taxon>
        <taxon>Bauhinia</taxon>
    </lineage>
</organism>
<reference evidence="1 2" key="1">
    <citation type="journal article" date="2022" name="DNA Res.">
        <title>Chromosomal-level genome assembly of the orchid tree Bauhinia variegata (Leguminosae; Cercidoideae) supports the allotetraploid origin hypothesis of Bauhinia.</title>
        <authorList>
            <person name="Zhong Y."/>
            <person name="Chen Y."/>
            <person name="Zheng D."/>
            <person name="Pang J."/>
            <person name="Liu Y."/>
            <person name="Luo S."/>
            <person name="Meng S."/>
            <person name="Qian L."/>
            <person name="Wei D."/>
            <person name="Dai S."/>
            <person name="Zhou R."/>
        </authorList>
    </citation>
    <scope>NUCLEOTIDE SEQUENCE [LARGE SCALE GENOMIC DNA]</scope>
    <source>
        <strain evidence="1">BV-YZ2020</strain>
    </source>
</reference>
<dbReference type="EMBL" id="CM039431">
    <property type="protein sequence ID" value="KAI4337929.1"/>
    <property type="molecule type" value="Genomic_DNA"/>
</dbReference>
<evidence type="ECO:0000313" key="2">
    <source>
        <dbReference type="Proteomes" id="UP000828941"/>
    </source>
</evidence>